<evidence type="ECO:0000256" key="5">
    <source>
        <dbReference type="ARBA" id="ARBA00022759"/>
    </source>
</evidence>
<gene>
    <name evidence="14" type="ordered locus">MexAM1_META2p0417</name>
</gene>
<dbReference type="InterPro" id="IPR044929">
    <property type="entry name" value="DNA/RNA_non-sp_Endonuclease_sf"/>
</dbReference>
<geneLocation type="plasmid" evidence="14 15">
    <name>megaplasmid</name>
</geneLocation>
<dbReference type="GO" id="GO:0016829">
    <property type="term" value="F:lyase activity"/>
    <property type="evidence" value="ECO:0007669"/>
    <property type="project" value="UniProtKB-KW"/>
</dbReference>
<keyword evidence="6 10" id="KW-0378">Hydrolase</keyword>
<comment type="cofactor">
    <cofactor evidence="1 10">
        <name>Mg(2+)</name>
        <dbReference type="ChEBI" id="CHEBI:18420"/>
    </cofactor>
</comment>
<dbReference type="SMART" id="SM00477">
    <property type="entry name" value="NUC"/>
    <property type="match status" value="1"/>
</dbReference>
<dbReference type="AlphaFoldDB" id="C5B487"/>
<keyword evidence="3 10" id="KW-0540">Nuclease</keyword>
<dbReference type="InterPro" id="IPR018524">
    <property type="entry name" value="DNA/RNA_endonuclease_AS"/>
</dbReference>
<keyword evidence="7" id="KW-0460">Magnesium</keyword>
<evidence type="ECO:0000256" key="9">
    <source>
        <dbReference type="PIRSR" id="PIRSR640255-2"/>
    </source>
</evidence>
<dbReference type="GO" id="GO:0046872">
    <property type="term" value="F:metal ion binding"/>
    <property type="evidence" value="ECO:0007669"/>
    <property type="project" value="UniProtKB-KW"/>
</dbReference>
<evidence type="ECO:0000256" key="10">
    <source>
        <dbReference type="RuleBase" id="RU366055"/>
    </source>
</evidence>
<dbReference type="PROSITE" id="PS51257">
    <property type="entry name" value="PROKAR_LIPOPROTEIN"/>
    <property type="match status" value="1"/>
</dbReference>
<dbReference type="EC" id="3.1.30.-" evidence="10"/>
<evidence type="ECO:0000313" key="14">
    <source>
        <dbReference type="EMBL" id="ACS43269.1"/>
    </source>
</evidence>
<dbReference type="PANTHER" id="PTHR13966">
    <property type="entry name" value="ENDONUCLEASE RELATED"/>
    <property type="match status" value="1"/>
</dbReference>
<name>C5B487_METEA</name>
<dbReference type="InterPro" id="IPR020821">
    <property type="entry name" value="ENPP1-3/EXOG-like_nuc-like"/>
</dbReference>
<dbReference type="PANTHER" id="PTHR13966:SF5">
    <property type="entry name" value="ENDONUCLEASE G, MITOCHONDRIAL"/>
    <property type="match status" value="1"/>
</dbReference>
<dbReference type="GO" id="GO:0004521">
    <property type="term" value="F:RNA endonuclease activity"/>
    <property type="evidence" value="ECO:0007669"/>
    <property type="project" value="TreeGrafter"/>
</dbReference>
<keyword evidence="14" id="KW-0614">Plasmid</keyword>
<evidence type="ECO:0000256" key="4">
    <source>
        <dbReference type="ARBA" id="ARBA00022723"/>
    </source>
</evidence>
<protein>
    <recommendedName>
        <fullName evidence="10">Endonuclease</fullName>
        <ecNumber evidence="10">3.1.30.-</ecNumber>
    </recommendedName>
</protein>
<organism evidence="14 15">
    <name type="scientific">Methylorubrum extorquens (strain ATCC 14718 / DSM 1338 / JCM 2805 / NCIMB 9133 / AM1)</name>
    <name type="common">Methylobacterium extorquens</name>
    <dbReference type="NCBI Taxonomy" id="272630"/>
    <lineage>
        <taxon>Bacteria</taxon>
        <taxon>Pseudomonadati</taxon>
        <taxon>Pseudomonadota</taxon>
        <taxon>Alphaproteobacteria</taxon>
        <taxon>Hyphomicrobiales</taxon>
        <taxon>Methylobacteriaceae</taxon>
        <taxon>Methylorubrum</taxon>
    </lineage>
</organism>
<comment type="similarity">
    <text evidence="2 10">Belongs to the DNA/RNA non-specific endonuclease family.</text>
</comment>
<keyword evidence="15" id="KW-1185">Reference proteome</keyword>
<feature type="chain" id="PRO_5002948518" description="Endonuclease" evidence="11">
    <location>
        <begin position="24"/>
        <end position="287"/>
    </location>
</feature>
<evidence type="ECO:0000256" key="11">
    <source>
        <dbReference type="SAM" id="SignalP"/>
    </source>
</evidence>
<dbReference type="InterPro" id="IPR040255">
    <property type="entry name" value="Non-specific_endonuclease"/>
</dbReference>
<feature type="binding site" evidence="9">
    <location>
        <position position="148"/>
    </location>
    <ligand>
        <name>Mg(2+)</name>
        <dbReference type="ChEBI" id="CHEBI:18420"/>
        <note>catalytic</note>
    </ligand>
</feature>
<dbReference type="InterPro" id="IPR001604">
    <property type="entry name" value="Endo_G_ENPP1-like_dom"/>
</dbReference>
<dbReference type="Gene3D" id="3.40.570.10">
    <property type="entry name" value="Extracellular Endonuclease, subunit A"/>
    <property type="match status" value="1"/>
</dbReference>
<evidence type="ECO:0000259" key="12">
    <source>
        <dbReference type="SMART" id="SM00477"/>
    </source>
</evidence>
<dbReference type="GO" id="GO:0000014">
    <property type="term" value="F:single-stranded DNA endodeoxyribonuclease activity"/>
    <property type="evidence" value="ECO:0007669"/>
    <property type="project" value="TreeGrafter"/>
</dbReference>
<evidence type="ECO:0000256" key="8">
    <source>
        <dbReference type="PIRSR" id="PIRSR640255-1"/>
    </source>
</evidence>
<evidence type="ECO:0000256" key="1">
    <source>
        <dbReference type="ARBA" id="ARBA00001946"/>
    </source>
</evidence>
<dbReference type="RefSeq" id="WP_012753748.1">
    <property type="nucleotide sequence ID" value="NC_012811.1"/>
</dbReference>
<accession>C5B487</accession>
<reference evidence="14 15" key="1">
    <citation type="journal article" date="2009" name="PLoS ONE">
        <title>Methylobacterium genome sequences: a reference blueprint to investigate microbial metabolism of C1 compounds from natural and industrial sources.</title>
        <authorList>
            <person name="Vuilleumier S."/>
            <person name="Chistoserdova L."/>
            <person name="Lee M.-C."/>
            <person name="Bringel F."/>
            <person name="Lajus A."/>
            <person name="Zhou Y."/>
            <person name="Gourion B."/>
            <person name="Barbe V."/>
            <person name="Chang J."/>
            <person name="Cruveiller S."/>
            <person name="Dossat C."/>
            <person name="Gillett W."/>
            <person name="Gruffaz C."/>
            <person name="Haugen E."/>
            <person name="Hourcade E."/>
            <person name="Levy R."/>
            <person name="Mangenot S."/>
            <person name="Muller E."/>
            <person name="Nadalig T."/>
            <person name="Pagni M."/>
            <person name="Penny C."/>
            <person name="Peyraud R."/>
            <person name="Robinson D.G."/>
            <person name="Roche D."/>
            <person name="Rouy Z."/>
            <person name="Saenampechek C."/>
            <person name="Salvignol G."/>
            <person name="Vallenet D."/>
            <person name="Wu Z."/>
            <person name="Marx C.J."/>
            <person name="Vorholt J.A."/>
            <person name="Olson M.V."/>
            <person name="Kaul R."/>
            <person name="Weissenbach J."/>
            <person name="Medigue C."/>
            <person name="Lidstrom M.E."/>
        </authorList>
    </citation>
    <scope>NUCLEOTIDE SEQUENCE [LARGE SCALE GENOMIC DNA]</scope>
    <source>
        <strain evidence="15">ATCC 14718 / DSM 1338 / JCM 2805 / NCIMB 9133 / AM1</strain>
    </source>
</reference>
<evidence type="ECO:0000256" key="6">
    <source>
        <dbReference type="ARBA" id="ARBA00022801"/>
    </source>
</evidence>
<evidence type="ECO:0000313" key="15">
    <source>
        <dbReference type="Proteomes" id="UP000009081"/>
    </source>
</evidence>
<proteinExistence type="inferred from homology"/>
<feature type="active site" description="Proton acceptor" evidence="8">
    <location>
        <position position="118"/>
    </location>
</feature>
<feature type="domain" description="DNA/RNA non-specific endonuclease/pyrophosphatase/phosphodiesterase" evidence="13">
    <location>
        <begin position="53"/>
        <end position="243"/>
    </location>
</feature>
<feature type="domain" description="ENPP1-3/EXOG-like endonuclease/phosphodiesterase" evidence="12">
    <location>
        <begin position="54"/>
        <end position="243"/>
    </location>
</feature>
<dbReference type="KEGG" id="mea:Mex_2p0417"/>
<keyword evidence="14" id="KW-0456">Lyase</keyword>
<dbReference type="EMBL" id="CP001511">
    <property type="protein sequence ID" value="ACS43269.1"/>
    <property type="molecule type" value="Genomic_DNA"/>
</dbReference>
<feature type="signal peptide" evidence="11">
    <location>
        <begin position="1"/>
        <end position="23"/>
    </location>
</feature>
<dbReference type="Pfam" id="PF01223">
    <property type="entry name" value="Endonuclease_NS"/>
    <property type="match status" value="1"/>
</dbReference>
<evidence type="ECO:0000259" key="13">
    <source>
        <dbReference type="SMART" id="SM00892"/>
    </source>
</evidence>
<keyword evidence="11" id="KW-0732">Signal</keyword>
<dbReference type="SMART" id="SM00892">
    <property type="entry name" value="Endonuclease_NS"/>
    <property type="match status" value="1"/>
</dbReference>
<dbReference type="HOGENOM" id="CLU_055174_1_0_5"/>
<keyword evidence="5 10" id="KW-0255">Endonuclease</keyword>
<evidence type="ECO:0000256" key="7">
    <source>
        <dbReference type="ARBA" id="ARBA00022842"/>
    </source>
</evidence>
<evidence type="ECO:0000256" key="3">
    <source>
        <dbReference type="ARBA" id="ARBA00022722"/>
    </source>
</evidence>
<dbReference type="InterPro" id="IPR044925">
    <property type="entry name" value="His-Me_finger_sf"/>
</dbReference>
<dbReference type="PROSITE" id="PS01070">
    <property type="entry name" value="NUCLEASE_NON_SPEC"/>
    <property type="match status" value="1"/>
</dbReference>
<dbReference type="Proteomes" id="UP000009081">
    <property type="component" value="Plasmid megaplasmid"/>
</dbReference>
<sequence>MKRLTASLLGLALAACMAAPAAAAPTECPDKFAGGAAPDVVNPKLLQRTQPLCFSAFAVLHSGAVRTSLWSAERLTREGLRRARETGRVNAFHAETRLAPSDRSELADFLRSGYDRGHLAPSADFPDPVSQEESFSLANMIPQDPNLNRGLWEGIESAVRTLASRSGELYVVTGPVYRGGEVKALRGRVLVPTHVYKAVYDPRTGRSGAYLAPNAPGADWKALSVAELTAMTGIDVFPALPASAKTVAMQLPDPTPHGFDRGTVQGGGEGILAKSAHWLARKVTGSW</sequence>
<dbReference type="GO" id="GO:0003676">
    <property type="term" value="F:nucleic acid binding"/>
    <property type="evidence" value="ECO:0007669"/>
    <property type="project" value="InterPro"/>
</dbReference>
<evidence type="ECO:0000256" key="2">
    <source>
        <dbReference type="ARBA" id="ARBA00010052"/>
    </source>
</evidence>
<keyword evidence="4 9" id="KW-0479">Metal-binding</keyword>
<dbReference type="OrthoDB" id="9811262at2"/>
<dbReference type="SUPFAM" id="SSF54060">
    <property type="entry name" value="His-Me finger endonucleases"/>
    <property type="match status" value="1"/>
</dbReference>